<protein>
    <recommendedName>
        <fullName evidence="2">phospholipase D</fullName>
        <ecNumber evidence="2">3.1.4.4</ecNumber>
    </recommendedName>
</protein>
<proteinExistence type="predicted"/>
<dbReference type="GO" id="GO:0005886">
    <property type="term" value="C:plasma membrane"/>
    <property type="evidence" value="ECO:0007669"/>
    <property type="project" value="TreeGrafter"/>
</dbReference>
<keyword evidence="3" id="KW-0677">Repeat</keyword>
<dbReference type="Proteomes" id="UP000237271">
    <property type="component" value="Unassembled WGS sequence"/>
</dbReference>
<dbReference type="SMART" id="SM00155">
    <property type="entry name" value="PLDc"/>
    <property type="match status" value="2"/>
</dbReference>
<dbReference type="OrthoDB" id="14911at2759"/>
<evidence type="ECO:0000256" key="7">
    <source>
        <dbReference type="SAM" id="Phobius"/>
    </source>
</evidence>
<feature type="domain" description="PLD phosphodiesterase" evidence="8">
    <location>
        <begin position="134"/>
        <end position="161"/>
    </location>
</feature>
<evidence type="ECO:0000313" key="9">
    <source>
        <dbReference type="EMBL" id="POM75088.1"/>
    </source>
</evidence>
<keyword evidence="4" id="KW-0378">Hydrolase</keyword>
<evidence type="ECO:0000256" key="5">
    <source>
        <dbReference type="ARBA" id="ARBA00022963"/>
    </source>
</evidence>
<feature type="non-terminal residue" evidence="9">
    <location>
        <position position="635"/>
    </location>
</feature>
<keyword evidence="7" id="KW-0812">Transmembrane</keyword>
<name>A0A2P4YBA8_9STRA</name>
<dbReference type="InterPro" id="IPR001736">
    <property type="entry name" value="PLipase_D/transphosphatidylase"/>
</dbReference>
<keyword evidence="10" id="KW-1185">Reference proteome</keyword>
<feature type="transmembrane region" description="Helical" evidence="7">
    <location>
        <begin position="243"/>
        <end position="263"/>
    </location>
</feature>
<dbReference type="EMBL" id="NCKW01004069">
    <property type="protein sequence ID" value="POM75088.1"/>
    <property type="molecule type" value="Genomic_DNA"/>
</dbReference>
<dbReference type="GO" id="GO:0004630">
    <property type="term" value="F:phospholipase D activity"/>
    <property type="evidence" value="ECO:0007669"/>
    <property type="project" value="UniProtKB-EC"/>
</dbReference>
<comment type="caution">
    <text evidence="9">The sequence shown here is derived from an EMBL/GenBank/DDBJ whole genome shotgun (WGS) entry which is preliminary data.</text>
</comment>
<evidence type="ECO:0000259" key="8">
    <source>
        <dbReference type="PROSITE" id="PS50035"/>
    </source>
</evidence>
<dbReference type="PANTHER" id="PTHR18896">
    <property type="entry name" value="PHOSPHOLIPASE D"/>
    <property type="match status" value="1"/>
</dbReference>
<dbReference type="CDD" id="cd09105">
    <property type="entry name" value="PLDc_vPLD1_2_like_2"/>
    <property type="match status" value="1"/>
</dbReference>
<dbReference type="Pfam" id="PF13091">
    <property type="entry name" value="PLDc_2"/>
    <property type="match status" value="1"/>
</dbReference>
<comment type="catalytic activity">
    <reaction evidence="1">
        <text>a 1,2-diacyl-sn-glycero-3-phosphocholine + H2O = a 1,2-diacyl-sn-glycero-3-phosphate + choline + H(+)</text>
        <dbReference type="Rhea" id="RHEA:14445"/>
        <dbReference type="ChEBI" id="CHEBI:15354"/>
        <dbReference type="ChEBI" id="CHEBI:15377"/>
        <dbReference type="ChEBI" id="CHEBI:15378"/>
        <dbReference type="ChEBI" id="CHEBI:57643"/>
        <dbReference type="ChEBI" id="CHEBI:58608"/>
        <dbReference type="EC" id="3.1.4.4"/>
    </reaction>
</comment>
<dbReference type="AlphaFoldDB" id="A0A2P4YBA8"/>
<dbReference type="SUPFAM" id="SSF56024">
    <property type="entry name" value="Phospholipase D/nuclease"/>
    <property type="match status" value="3"/>
</dbReference>
<sequence length="635" mass="71097">MVIAANSSTDPDDQPIAYVGGYDLANDRWDTIYHNATAIRDAGHITFREKARIKAIKNAKNFIYIEDQYFVLVPELLEAIMKVMPKIQRLVVIANPQTSPFTNAGYIKYFYESVEPIRSKYPNKFKIYTTKTKRDILIHSKIVIIDDVYLSIGSANWNRRSMTSDSELNADVVDTETVKSPEGVMVGKVPRDFRIRKFQEMTGLSYKKLNAMTFVEAADQLPLAVIDKSSILANNDIQHKSKAMFLIALVIAIALSPTPSWAFSFSSLFDSSNSIGNESADLSDGTDIKPRQPLLDAEDWFLTEEEITASRGGIPRDGMAVYTTGNKVTTYTVANEFFNAVYDDLSTTKEGDRVMLAAWLAALVPLKPDVDPTGEKTGFKEVFSGIVERGGSVNILAWANIGVGYTPYIIKARDAINNIAPSPINGAKGVFIFDNRLPKALSSHHQKNMVIAANSSTDPDDQPVAYVGGIDLANDRWDTIYHNATAIRDAGHITFREKGWMDGHIRIHGPAAKDVASNFLDRWNSDYLPCQSLEDDLLDFKNPKYEHLPPLDYASSNTKARIGKQSIQIVRTFSCLYEHYKEFAPRGETSLFQAHIKAIKNAKNFIYIEDQYFVLIPQLLDAIMEVMPKIQRVIV</sequence>
<keyword evidence="6" id="KW-0443">Lipid metabolism</keyword>
<dbReference type="GO" id="GO:0009395">
    <property type="term" value="P:phospholipid catabolic process"/>
    <property type="evidence" value="ECO:0007669"/>
    <property type="project" value="TreeGrafter"/>
</dbReference>
<reference evidence="9 10" key="1">
    <citation type="journal article" date="2017" name="Genome Biol. Evol.">
        <title>Phytophthora megakarya and P. palmivora, closely related causal agents of cacao black pod rot, underwent increases in genome sizes and gene numbers by different mechanisms.</title>
        <authorList>
            <person name="Ali S.S."/>
            <person name="Shao J."/>
            <person name="Lary D.J."/>
            <person name="Kronmiller B."/>
            <person name="Shen D."/>
            <person name="Strem M.D."/>
            <person name="Amoako-Attah I."/>
            <person name="Akrofi A.Y."/>
            <person name="Begoude B.A."/>
            <person name="Ten Hoopen G.M."/>
            <person name="Coulibaly K."/>
            <person name="Kebe B.I."/>
            <person name="Melnick R.L."/>
            <person name="Guiltinan M.J."/>
            <person name="Tyler B.M."/>
            <person name="Meinhardt L.W."/>
            <person name="Bailey B.A."/>
        </authorList>
    </citation>
    <scope>NUCLEOTIDE SEQUENCE [LARGE SCALE GENOMIC DNA]</scope>
    <source>
        <strain evidence="10">sbr112.9</strain>
    </source>
</reference>
<dbReference type="EC" id="3.1.4.4" evidence="2"/>
<evidence type="ECO:0000313" key="10">
    <source>
        <dbReference type="Proteomes" id="UP000237271"/>
    </source>
</evidence>
<keyword evidence="7" id="KW-0472">Membrane</keyword>
<evidence type="ECO:0000256" key="4">
    <source>
        <dbReference type="ARBA" id="ARBA00022801"/>
    </source>
</evidence>
<dbReference type="PROSITE" id="PS50035">
    <property type="entry name" value="PLD"/>
    <property type="match status" value="1"/>
</dbReference>
<evidence type="ECO:0000256" key="6">
    <source>
        <dbReference type="ARBA" id="ARBA00023098"/>
    </source>
</evidence>
<evidence type="ECO:0000256" key="1">
    <source>
        <dbReference type="ARBA" id="ARBA00000798"/>
    </source>
</evidence>
<evidence type="ECO:0000256" key="2">
    <source>
        <dbReference type="ARBA" id="ARBA00012027"/>
    </source>
</evidence>
<organism evidence="9 10">
    <name type="scientific">Phytophthora palmivora</name>
    <dbReference type="NCBI Taxonomy" id="4796"/>
    <lineage>
        <taxon>Eukaryota</taxon>
        <taxon>Sar</taxon>
        <taxon>Stramenopiles</taxon>
        <taxon>Oomycota</taxon>
        <taxon>Peronosporomycetes</taxon>
        <taxon>Peronosporales</taxon>
        <taxon>Peronosporaceae</taxon>
        <taxon>Phytophthora</taxon>
    </lineage>
</organism>
<dbReference type="InterPro" id="IPR025202">
    <property type="entry name" value="PLD-like_dom"/>
</dbReference>
<evidence type="ECO:0000256" key="3">
    <source>
        <dbReference type="ARBA" id="ARBA00022737"/>
    </source>
</evidence>
<dbReference type="Gene3D" id="3.30.870.10">
    <property type="entry name" value="Endonuclease Chain A"/>
    <property type="match status" value="2"/>
</dbReference>
<keyword evidence="5" id="KW-0442">Lipid degradation</keyword>
<accession>A0A2P4YBA8</accession>
<keyword evidence="7" id="KW-1133">Transmembrane helix</keyword>
<dbReference type="PANTHER" id="PTHR18896:SF76">
    <property type="entry name" value="PHOSPHOLIPASE"/>
    <property type="match status" value="1"/>
</dbReference>
<dbReference type="InterPro" id="IPR015679">
    <property type="entry name" value="PLipase_D_fam"/>
</dbReference>
<gene>
    <name evidence="9" type="ORF">PHPALM_7854</name>
</gene>